<evidence type="ECO:0000259" key="3">
    <source>
        <dbReference type="Pfam" id="PF01979"/>
    </source>
</evidence>
<dbReference type="InterPro" id="IPR032466">
    <property type="entry name" value="Metal_Hydrolase"/>
</dbReference>
<evidence type="ECO:0000256" key="2">
    <source>
        <dbReference type="ARBA" id="ARBA00022801"/>
    </source>
</evidence>
<dbReference type="SUPFAM" id="SSF51338">
    <property type="entry name" value="Composite domain of metallo-dependent hydrolases"/>
    <property type="match status" value="1"/>
</dbReference>
<dbReference type="Gene3D" id="3.20.20.140">
    <property type="entry name" value="Metal-dependent hydrolases"/>
    <property type="match status" value="1"/>
</dbReference>
<dbReference type="Pfam" id="PF01979">
    <property type="entry name" value="Amidohydro_1"/>
    <property type="match status" value="1"/>
</dbReference>
<evidence type="ECO:0000313" key="5">
    <source>
        <dbReference type="Proteomes" id="UP001187221"/>
    </source>
</evidence>
<comment type="similarity">
    <text evidence="1">Belongs to the metallo-dependent hydrolases superfamily. ATZ/TRZ family.</text>
</comment>
<protein>
    <submittedName>
        <fullName evidence="4">Amidohydrolase</fullName>
    </submittedName>
</protein>
<evidence type="ECO:0000256" key="1">
    <source>
        <dbReference type="ARBA" id="ARBA00006745"/>
    </source>
</evidence>
<reference evidence="4 5" key="1">
    <citation type="submission" date="2023-06" db="EMBL/GenBank/DDBJ databases">
        <title>Draft genome sequence of Novosphingobium sp. strain IK01.</title>
        <authorList>
            <person name="Hatamoto M."/>
            <person name="Ikarashi T."/>
            <person name="Yamaguchi T."/>
        </authorList>
    </citation>
    <scope>NUCLEOTIDE SEQUENCE [LARGE SCALE GENOMIC DNA]</scope>
    <source>
        <strain evidence="4 5">IK01</strain>
    </source>
</reference>
<dbReference type="PANTHER" id="PTHR43794:SF11">
    <property type="entry name" value="AMIDOHYDROLASE-RELATED DOMAIN-CONTAINING PROTEIN"/>
    <property type="match status" value="1"/>
</dbReference>
<dbReference type="PANTHER" id="PTHR43794">
    <property type="entry name" value="AMINOHYDROLASE SSNA-RELATED"/>
    <property type="match status" value="1"/>
</dbReference>
<name>A0ABQ6P5N5_9SPHN</name>
<sequence>MEMSGMEMIEADTLVAGAMLVTMDATRRVIRDGALAMAGGRIVAVGPRDQVEGQVRAREVIDGRGFVGTPGFVNGHVHLTETLLRNFLPEHLPFDEGLNQWVIPLYHGHTPREQALAARLAALTMLKSGTTTFLEAGTILAFDEVAAALEPVGIRGRIGRWCMDRAFAPDDDQTALTDKAIAAIEADLAALPDDGRLIAAWPLLVGHMTNTAPLWQAASAIARERGLHIAAHMAPAPGDAEWYLAHEGKRPLHWLADLGVLGDHLALVHMVHIDESEVALVAQSGTHVVHCPEASLKGGYQATTRGLFPEMAAQGVNLALGTDGGDRHDLMPSARLMAGLWKDARGDTALFPAEAALEMLTVNGARAMGLEGQVGTLAVGARADLVLHDTRRPEWVPLHNPVQHLVWTADGRGVDSVWVEGRRVVAAGRSTTIDEEALLAQAQEAAQAVVARSGLPLRMNWPLI</sequence>
<dbReference type="InterPro" id="IPR050287">
    <property type="entry name" value="MTA/SAH_deaminase"/>
</dbReference>
<keyword evidence="5" id="KW-1185">Reference proteome</keyword>
<keyword evidence="2" id="KW-0378">Hydrolase</keyword>
<gene>
    <name evidence="4" type="ORF">NUTIK01_13550</name>
</gene>
<accession>A0ABQ6P5N5</accession>
<dbReference type="RefSeq" id="WP_317974365.1">
    <property type="nucleotide sequence ID" value="NZ_BTFW01000001.1"/>
</dbReference>
<organism evidence="4 5">
    <name type="scientific">Novosphingobium pituita</name>
    <dbReference type="NCBI Taxonomy" id="3056842"/>
    <lineage>
        <taxon>Bacteria</taxon>
        <taxon>Pseudomonadati</taxon>
        <taxon>Pseudomonadota</taxon>
        <taxon>Alphaproteobacteria</taxon>
        <taxon>Sphingomonadales</taxon>
        <taxon>Sphingomonadaceae</taxon>
        <taxon>Novosphingobium</taxon>
    </lineage>
</organism>
<proteinExistence type="inferred from homology"/>
<dbReference type="EMBL" id="BTFW01000001">
    <property type="protein sequence ID" value="GMM60578.1"/>
    <property type="molecule type" value="Genomic_DNA"/>
</dbReference>
<evidence type="ECO:0000313" key="4">
    <source>
        <dbReference type="EMBL" id="GMM60578.1"/>
    </source>
</evidence>
<dbReference type="Gene3D" id="2.30.40.10">
    <property type="entry name" value="Urease, subunit C, domain 1"/>
    <property type="match status" value="1"/>
</dbReference>
<comment type="caution">
    <text evidence="4">The sequence shown here is derived from an EMBL/GenBank/DDBJ whole genome shotgun (WGS) entry which is preliminary data.</text>
</comment>
<dbReference type="Proteomes" id="UP001187221">
    <property type="component" value="Unassembled WGS sequence"/>
</dbReference>
<dbReference type="InterPro" id="IPR011059">
    <property type="entry name" value="Metal-dep_hydrolase_composite"/>
</dbReference>
<dbReference type="InterPro" id="IPR006680">
    <property type="entry name" value="Amidohydro-rel"/>
</dbReference>
<dbReference type="SUPFAM" id="SSF51556">
    <property type="entry name" value="Metallo-dependent hydrolases"/>
    <property type="match status" value="1"/>
</dbReference>
<feature type="domain" description="Amidohydrolase-related" evidence="3">
    <location>
        <begin position="69"/>
        <end position="424"/>
    </location>
</feature>